<feature type="transmembrane region" description="Helical" evidence="1">
    <location>
        <begin position="81"/>
        <end position="99"/>
    </location>
</feature>
<sequence length="100" mass="11866">MDKNQKKRMKFEWILGGLGWFMLIVILLLLVFTVLNLNRIISWPVFDTYLPLSLSIFLGLFVWGIRFYLNSRKYPSYLRYSAFAFVFALIQLIFLLAGVY</sequence>
<name>A0A1G8SNV1_9CLOT</name>
<reference evidence="2 3" key="1">
    <citation type="submission" date="2016-10" db="EMBL/GenBank/DDBJ databases">
        <authorList>
            <person name="de Groot N.N."/>
        </authorList>
    </citation>
    <scope>NUCLEOTIDE SEQUENCE [LARGE SCALE GENOMIC DNA]</scope>
    <source>
        <strain evidence="2 3">CGMCC 1.5058</strain>
    </source>
</reference>
<accession>A0A1G8SNV1</accession>
<gene>
    <name evidence="2" type="ORF">SAMN05421804_11319</name>
</gene>
<organism evidence="2 3">
    <name type="scientific">Proteiniclasticum ruminis</name>
    <dbReference type="NCBI Taxonomy" id="398199"/>
    <lineage>
        <taxon>Bacteria</taxon>
        <taxon>Bacillati</taxon>
        <taxon>Bacillota</taxon>
        <taxon>Clostridia</taxon>
        <taxon>Eubacteriales</taxon>
        <taxon>Clostridiaceae</taxon>
        <taxon>Proteiniclasticum</taxon>
    </lineage>
</organism>
<dbReference type="Proteomes" id="UP000183255">
    <property type="component" value="Unassembled WGS sequence"/>
</dbReference>
<feature type="transmembrane region" description="Helical" evidence="1">
    <location>
        <begin position="49"/>
        <end position="69"/>
    </location>
</feature>
<evidence type="ECO:0000256" key="1">
    <source>
        <dbReference type="SAM" id="Phobius"/>
    </source>
</evidence>
<dbReference type="EMBL" id="FNDZ01000013">
    <property type="protein sequence ID" value="SDJ30813.1"/>
    <property type="molecule type" value="Genomic_DNA"/>
</dbReference>
<keyword evidence="1" id="KW-1133">Transmembrane helix</keyword>
<dbReference type="AlphaFoldDB" id="A0A1G8SNV1"/>
<keyword evidence="1" id="KW-0812">Transmembrane</keyword>
<evidence type="ECO:0000313" key="3">
    <source>
        <dbReference type="Proteomes" id="UP000183255"/>
    </source>
</evidence>
<feature type="transmembrane region" description="Helical" evidence="1">
    <location>
        <begin position="12"/>
        <end position="37"/>
    </location>
</feature>
<proteinExistence type="predicted"/>
<evidence type="ECO:0000313" key="2">
    <source>
        <dbReference type="EMBL" id="SDJ30813.1"/>
    </source>
</evidence>
<protein>
    <submittedName>
        <fullName evidence="2">Uncharacterized protein</fullName>
    </submittedName>
</protein>
<dbReference type="RefSeq" id="WP_031577470.1">
    <property type="nucleotide sequence ID" value="NZ_FNDZ01000013.1"/>
</dbReference>
<keyword evidence="1" id="KW-0472">Membrane</keyword>